<proteinExistence type="predicted"/>
<name>A0A7R9EJY5_9NEOP</name>
<gene>
    <name evidence="1" type="ORF">TMSB3V08_LOCUS11003</name>
</gene>
<reference evidence="1" key="1">
    <citation type="submission" date="2020-11" db="EMBL/GenBank/DDBJ databases">
        <authorList>
            <person name="Tran Van P."/>
        </authorList>
    </citation>
    <scope>NUCLEOTIDE SEQUENCE</scope>
</reference>
<protein>
    <submittedName>
        <fullName evidence="1">Uncharacterized protein</fullName>
    </submittedName>
</protein>
<evidence type="ECO:0000313" key="1">
    <source>
        <dbReference type="EMBL" id="CAD7434350.1"/>
    </source>
</evidence>
<organism evidence="1">
    <name type="scientific">Timema monikensis</name>
    <dbReference type="NCBI Taxonomy" id="170555"/>
    <lineage>
        <taxon>Eukaryota</taxon>
        <taxon>Metazoa</taxon>
        <taxon>Ecdysozoa</taxon>
        <taxon>Arthropoda</taxon>
        <taxon>Hexapoda</taxon>
        <taxon>Insecta</taxon>
        <taxon>Pterygota</taxon>
        <taxon>Neoptera</taxon>
        <taxon>Polyneoptera</taxon>
        <taxon>Phasmatodea</taxon>
        <taxon>Timematodea</taxon>
        <taxon>Timematoidea</taxon>
        <taxon>Timematidae</taxon>
        <taxon>Timema</taxon>
    </lineage>
</organism>
<dbReference type="EMBL" id="OB797456">
    <property type="protein sequence ID" value="CAD7434350.1"/>
    <property type="molecule type" value="Genomic_DNA"/>
</dbReference>
<accession>A0A7R9EJY5</accession>
<dbReference type="AlphaFoldDB" id="A0A7R9EJY5"/>
<sequence>MFTITTRHARGLYRRVNHSKHSWLHTSIFTILTSSHCGYMLTTSIGVPWVTFCATRAANSLHTGDRTECLLSPKNKMSASPVHRLHRTSVYITLANVPISQGKVDILYSMTASKRPWNVQVGNI</sequence>